<dbReference type="EMBL" id="JABKAV010000105">
    <property type="protein sequence ID" value="NVO86708.1"/>
    <property type="molecule type" value="Genomic_DNA"/>
</dbReference>
<protein>
    <submittedName>
        <fullName evidence="2">Peptidase S8</fullName>
    </submittedName>
</protein>
<evidence type="ECO:0000256" key="1">
    <source>
        <dbReference type="SAM" id="SignalP"/>
    </source>
</evidence>
<organism evidence="2 3">
    <name type="scientific">Hymenobacter terrestris</name>
    <dbReference type="NCBI Taxonomy" id="2748310"/>
    <lineage>
        <taxon>Bacteria</taxon>
        <taxon>Pseudomonadati</taxon>
        <taxon>Bacteroidota</taxon>
        <taxon>Cytophagia</taxon>
        <taxon>Cytophagales</taxon>
        <taxon>Hymenobacteraceae</taxon>
        <taxon>Hymenobacter</taxon>
    </lineage>
</organism>
<dbReference type="Proteomes" id="UP000626554">
    <property type="component" value="Unassembled WGS sequence"/>
</dbReference>
<reference evidence="2 3" key="1">
    <citation type="submission" date="2020-05" db="EMBL/GenBank/DDBJ databases">
        <title>Hymenobacter terrestris sp. nov. and Hymenobacter lapidiphilus sp. nov., isolated from regoliths in Antarctica.</title>
        <authorList>
            <person name="Sedlacek I."/>
            <person name="Pantucek R."/>
            <person name="Zeman M."/>
            <person name="Holochova P."/>
            <person name="Kralova S."/>
            <person name="Stankova E."/>
            <person name="Sedo O."/>
            <person name="Micenkova L."/>
            <person name="Svec P."/>
            <person name="Gupta V."/>
            <person name="Sood U."/>
            <person name="Korpole U.S."/>
            <person name="Lal R."/>
        </authorList>
    </citation>
    <scope>NUCLEOTIDE SEQUENCE [LARGE SCALE GENOMIC DNA]</scope>
    <source>
        <strain evidence="2 3">P5252</strain>
    </source>
</reference>
<keyword evidence="1" id="KW-0732">Signal</keyword>
<sequence>MRRLLLIGLLAGLSLPTLAARSTPPTPATDVAKNTVRRHLIYFRDKTGTPFSTSRPEEFLSGRALQRRQRQQIAVLPRDLPVSPGYVQQVKAVPGVQLWYTSRWFNAAVVACDSATLGQLQALPF</sequence>
<name>A0ABX2Q6U7_9BACT</name>
<accession>A0ABX2Q6U7</accession>
<feature type="signal peptide" evidence="1">
    <location>
        <begin position="1"/>
        <end position="19"/>
    </location>
</feature>
<proteinExistence type="predicted"/>
<evidence type="ECO:0000313" key="2">
    <source>
        <dbReference type="EMBL" id="NVO86708.1"/>
    </source>
</evidence>
<comment type="caution">
    <text evidence="2">The sequence shown here is derived from an EMBL/GenBank/DDBJ whole genome shotgun (WGS) entry which is preliminary data.</text>
</comment>
<feature type="non-terminal residue" evidence="2">
    <location>
        <position position="125"/>
    </location>
</feature>
<feature type="chain" id="PRO_5046050658" evidence="1">
    <location>
        <begin position="20"/>
        <end position="125"/>
    </location>
</feature>
<keyword evidence="3" id="KW-1185">Reference proteome</keyword>
<gene>
    <name evidence="2" type="ORF">HW556_17635</name>
</gene>
<evidence type="ECO:0000313" key="3">
    <source>
        <dbReference type="Proteomes" id="UP000626554"/>
    </source>
</evidence>